<sequence>MGFFQNIGTENEVRKLISRVSPNGFGAGWRMPSLSEMGQTYPSAQRFRQQGQEAGWRSRDIAVGIVVGIYFDIRARAEASGDQAALAASIDLFKGIMDAVHRNSEWYSQENFRTVLHWTQKLK</sequence>
<name>A0A348FXX2_9HYPH</name>
<accession>A0A348FXX2</accession>
<dbReference type="RefSeq" id="WP_126397903.1">
    <property type="nucleotide sequence ID" value="NZ_AP018907.1"/>
</dbReference>
<evidence type="ECO:0000313" key="1">
    <source>
        <dbReference type="EMBL" id="BBF92155.1"/>
    </source>
</evidence>
<proteinExistence type="predicted"/>
<evidence type="ECO:0000313" key="2">
    <source>
        <dbReference type="Proteomes" id="UP000266934"/>
    </source>
</evidence>
<dbReference type="EMBL" id="AP018907">
    <property type="protein sequence ID" value="BBF92155.1"/>
    <property type="molecule type" value="Genomic_DNA"/>
</dbReference>
<reference evidence="1 2" key="1">
    <citation type="submission" date="2018-08" db="EMBL/GenBank/DDBJ databases">
        <title>Complete genome sequencing of Blastochloris tepida GI.</title>
        <authorList>
            <person name="Tsukatani Y."/>
            <person name="Mori H."/>
        </authorList>
    </citation>
    <scope>NUCLEOTIDE SEQUENCE [LARGE SCALE GENOMIC DNA]</scope>
    <source>
        <strain evidence="1 2">GI</strain>
    </source>
</reference>
<dbReference type="Proteomes" id="UP000266934">
    <property type="component" value="Chromosome"/>
</dbReference>
<protein>
    <submittedName>
        <fullName evidence="1">Uncharacterized protein</fullName>
    </submittedName>
</protein>
<gene>
    <name evidence="1" type="ORF">BLTE_08400</name>
</gene>
<dbReference type="AlphaFoldDB" id="A0A348FXX2"/>
<keyword evidence="2" id="KW-1185">Reference proteome</keyword>
<dbReference type="KEGG" id="blag:BLTE_08400"/>
<organism evidence="1 2">
    <name type="scientific">Blastochloris tepida</name>
    <dbReference type="NCBI Taxonomy" id="2233851"/>
    <lineage>
        <taxon>Bacteria</taxon>
        <taxon>Pseudomonadati</taxon>
        <taxon>Pseudomonadota</taxon>
        <taxon>Alphaproteobacteria</taxon>
        <taxon>Hyphomicrobiales</taxon>
        <taxon>Blastochloridaceae</taxon>
        <taxon>Blastochloris</taxon>
    </lineage>
</organism>